<dbReference type="CDD" id="cd19946">
    <property type="entry name" value="GlpA-like_Fer2_BFD-like"/>
    <property type="match status" value="1"/>
</dbReference>
<accession>A0A1M6T741</accession>
<dbReference type="EMBL" id="FRAD01000037">
    <property type="protein sequence ID" value="SHK52795.1"/>
    <property type="molecule type" value="Genomic_DNA"/>
</dbReference>
<dbReference type="Gene3D" id="3.50.50.60">
    <property type="entry name" value="FAD/NAD(P)-binding domain"/>
    <property type="match status" value="1"/>
</dbReference>
<feature type="domain" description="FAD dependent oxidoreductase" evidence="1">
    <location>
        <begin position="4"/>
        <end position="198"/>
    </location>
</feature>
<sequence>MDYDVLILGGELIGCAIAYELSKYNLNIALIEKNYDIADEVNLGNTSMIFNGVENKDENTAQLEYEGNKEIEQVAKKFSVPYRRMPSIIMCDEENYIVDSYKNLEDKYRDSCRLIGNSELNKIEPGIDCKNSKWALYINNTGIISPYDLAISYGEVAFDNNVNFKLEEEVIDITRENKGFRVSTNKNRFTCKIVINTTRRHNYSIDTSYNTKKKDTDTRIKFFTTQKDIQYMYSNLIFSIKNGRYMVALPNLDDGVVGALITKDELDNSMVFHELKDILPGVPNSYIKSFYESNHYDEPYHIIKENDYGYIQVSDKHYAIATMAPAIAKKVVEYVAESIHCSAKKDFLDKRRDFYRFRDMDDKQRNEIINVNPKYGKVICHCNMITEGEIEDAIRRPLGARTLEGVKRRTGAAFGKCEGSRCLNKILRILARETNKPLTSIVKDSKNSNVLLNRIKEFDSM</sequence>
<organism evidence="3 4">
    <name type="scientific">Hathewaya proteolytica DSM 3090</name>
    <dbReference type="NCBI Taxonomy" id="1121331"/>
    <lineage>
        <taxon>Bacteria</taxon>
        <taxon>Bacillati</taxon>
        <taxon>Bacillota</taxon>
        <taxon>Clostridia</taxon>
        <taxon>Eubacteriales</taxon>
        <taxon>Clostridiaceae</taxon>
        <taxon>Hathewaya</taxon>
    </lineage>
</organism>
<evidence type="ECO:0000259" key="2">
    <source>
        <dbReference type="Pfam" id="PF04324"/>
    </source>
</evidence>
<dbReference type="InterPro" id="IPR006076">
    <property type="entry name" value="FAD-dep_OxRdtase"/>
</dbReference>
<name>A0A1M6T741_9CLOT</name>
<reference evidence="3 4" key="1">
    <citation type="submission" date="2016-11" db="EMBL/GenBank/DDBJ databases">
        <authorList>
            <person name="Jaros S."/>
            <person name="Januszkiewicz K."/>
            <person name="Wedrychowicz H."/>
        </authorList>
    </citation>
    <scope>NUCLEOTIDE SEQUENCE [LARGE SCALE GENOMIC DNA]</scope>
    <source>
        <strain evidence="3 4">DSM 3090</strain>
    </source>
</reference>
<dbReference type="AlphaFoldDB" id="A0A1M6T741"/>
<evidence type="ECO:0000313" key="4">
    <source>
        <dbReference type="Proteomes" id="UP000183952"/>
    </source>
</evidence>
<dbReference type="PANTHER" id="PTHR42720">
    <property type="entry name" value="GLYCEROL-3-PHOSPHATE DEHYDROGENASE"/>
    <property type="match status" value="1"/>
</dbReference>
<dbReference type="Gene3D" id="3.30.9.10">
    <property type="entry name" value="D-Amino Acid Oxidase, subunit A, domain 2"/>
    <property type="match status" value="1"/>
</dbReference>
<feature type="domain" description="BFD-like [2Fe-2S]-binding" evidence="2">
    <location>
        <begin position="378"/>
        <end position="432"/>
    </location>
</feature>
<dbReference type="Pfam" id="PF01266">
    <property type="entry name" value="DAO"/>
    <property type="match status" value="1"/>
</dbReference>
<dbReference type="Gene3D" id="1.10.10.1100">
    <property type="entry name" value="BFD-like [2Fe-2S]-binding domain"/>
    <property type="match status" value="1"/>
</dbReference>
<dbReference type="SUPFAM" id="SSF51905">
    <property type="entry name" value="FAD/NAD(P)-binding domain"/>
    <property type="match status" value="1"/>
</dbReference>
<gene>
    <name evidence="3" type="ORF">SAMN02745248_02745</name>
</gene>
<dbReference type="Pfam" id="PF04324">
    <property type="entry name" value="Fer2_BFD"/>
    <property type="match status" value="1"/>
</dbReference>
<dbReference type="InterPro" id="IPR052745">
    <property type="entry name" value="G3P_Oxidase/Oxidoreductase"/>
</dbReference>
<evidence type="ECO:0000313" key="3">
    <source>
        <dbReference type="EMBL" id="SHK52795.1"/>
    </source>
</evidence>
<dbReference type="InterPro" id="IPR007419">
    <property type="entry name" value="BFD-like_2Fe2S-bd_dom"/>
</dbReference>
<dbReference type="InterPro" id="IPR036188">
    <property type="entry name" value="FAD/NAD-bd_sf"/>
</dbReference>
<dbReference type="STRING" id="1121331.SAMN02745248_02745"/>
<protein>
    <submittedName>
        <fullName evidence="3">L-2-hydroxyglutarate oxidase LhgO</fullName>
    </submittedName>
</protein>
<dbReference type="OrthoDB" id="9794226at2"/>
<dbReference type="Proteomes" id="UP000183952">
    <property type="component" value="Unassembled WGS sequence"/>
</dbReference>
<dbReference type="PANTHER" id="PTHR42720:SF1">
    <property type="entry name" value="GLYCEROL 3-PHOSPHATE OXIDASE"/>
    <property type="match status" value="1"/>
</dbReference>
<evidence type="ECO:0000259" key="1">
    <source>
        <dbReference type="Pfam" id="PF01266"/>
    </source>
</evidence>
<keyword evidence="4" id="KW-1185">Reference proteome</keyword>
<proteinExistence type="predicted"/>
<dbReference type="InterPro" id="IPR041854">
    <property type="entry name" value="BFD-like_2Fe2S-bd_dom_sf"/>
</dbReference>
<dbReference type="RefSeq" id="WP_072904607.1">
    <property type="nucleotide sequence ID" value="NZ_FRAD01000037.1"/>
</dbReference>